<dbReference type="RefSeq" id="WP_109905128.1">
    <property type="nucleotide sequence ID" value="NZ_QGLE01000004.1"/>
</dbReference>
<dbReference type="Proteomes" id="UP000245461">
    <property type="component" value="Unassembled WGS sequence"/>
</dbReference>
<dbReference type="EMBL" id="QGLE01000004">
    <property type="protein sequence ID" value="PWR24366.1"/>
    <property type="molecule type" value="Genomic_DNA"/>
</dbReference>
<evidence type="ECO:0000313" key="2">
    <source>
        <dbReference type="Proteomes" id="UP000245461"/>
    </source>
</evidence>
<dbReference type="OrthoDB" id="7269911at2"/>
<proteinExistence type="predicted"/>
<evidence type="ECO:0000313" key="1">
    <source>
        <dbReference type="EMBL" id="PWR24366.1"/>
    </source>
</evidence>
<accession>A0A317EDM5</accession>
<comment type="caution">
    <text evidence="1">The sequence shown here is derived from an EMBL/GenBank/DDBJ whole genome shotgun (WGS) entry which is preliminary data.</text>
</comment>
<sequence>MSVARLARILFVAVIAAGSAALLASVLPGGDRGTVAAAVIPPTGLEVLATRAVEPSVALAVDSRGGDETYPAWLWLPASADTTVGRIEEISVEGDVLALSGWAGDMSLGLRMSDVLLVACDRVIATVPVTQPRDDIAARHPNLTTAGWSARLALADLGPCRRPDVSAYGVARFGNVLFPIDGLVPAPAGAGGSLSPGVGLTRPAGAMRSPERSDAPVRVVTLEDGGIVLRRCGRDQCAVIGRLPGGRQRLVILDSQSGWQLVASGGGSAGWVQTSRLYGSN</sequence>
<name>A0A317EDM5_9PROT</name>
<protein>
    <submittedName>
        <fullName evidence="1">Uncharacterized protein</fullName>
    </submittedName>
</protein>
<organism evidence="1 2">
    <name type="scientific">Zavarzinia aquatilis</name>
    <dbReference type="NCBI Taxonomy" id="2211142"/>
    <lineage>
        <taxon>Bacteria</taxon>
        <taxon>Pseudomonadati</taxon>
        <taxon>Pseudomonadota</taxon>
        <taxon>Alphaproteobacteria</taxon>
        <taxon>Rhodospirillales</taxon>
        <taxon>Zavarziniaceae</taxon>
        <taxon>Zavarzinia</taxon>
    </lineage>
</organism>
<gene>
    <name evidence="1" type="ORF">DKG74_09675</name>
</gene>
<reference evidence="1 2" key="1">
    <citation type="submission" date="2018-05" db="EMBL/GenBank/DDBJ databases">
        <title>Zavarzinia sp. HR-AS.</title>
        <authorList>
            <person name="Lee Y."/>
            <person name="Jeon C.O."/>
        </authorList>
    </citation>
    <scope>NUCLEOTIDE SEQUENCE [LARGE SCALE GENOMIC DNA]</scope>
    <source>
        <strain evidence="1 2">HR-AS</strain>
    </source>
</reference>
<keyword evidence="2" id="KW-1185">Reference proteome</keyword>
<dbReference type="AlphaFoldDB" id="A0A317EDM5"/>